<keyword evidence="4 6" id="KW-0408">Iron</keyword>
<comment type="catalytic activity">
    <reaction evidence="6">
        <text>(R)-lactate + A = pyruvate + AH2</text>
        <dbReference type="Rhea" id="RHEA:15089"/>
        <dbReference type="ChEBI" id="CHEBI:13193"/>
        <dbReference type="ChEBI" id="CHEBI:15361"/>
        <dbReference type="ChEBI" id="CHEBI:16004"/>
        <dbReference type="ChEBI" id="CHEBI:17499"/>
    </reaction>
</comment>
<evidence type="ECO:0000259" key="8">
    <source>
        <dbReference type="PROSITE" id="PS51379"/>
    </source>
</evidence>
<name>A0A6N0JHI9_ACHDE</name>
<keyword evidence="6" id="KW-0813">Transport</keyword>
<dbReference type="PANTHER" id="PTHR32479:SF17">
    <property type="entry name" value="GLYCOLATE OXIDASE IRON-SULFUR SUBUNIT"/>
    <property type="match status" value="1"/>
</dbReference>
<dbReference type="SUPFAM" id="SSF46548">
    <property type="entry name" value="alpha-helical ferredoxin"/>
    <property type="match status" value="1"/>
</dbReference>
<gene>
    <name evidence="9" type="primary">glcF</name>
    <name evidence="9" type="ORF">FOC81_05745</name>
</gene>
<dbReference type="Gene3D" id="1.10.1060.10">
    <property type="entry name" value="Alpha-helical ferredoxin"/>
    <property type="match status" value="1"/>
</dbReference>
<protein>
    <recommendedName>
        <fullName evidence="6">Glycolate oxidase iron-sulfur subunit</fullName>
        <ecNumber evidence="6">1.1.99.14</ecNumber>
    </recommendedName>
</protein>
<evidence type="ECO:0000256" key="7">
    <source>
        <dbReference type="SAM" id="MobiDB-lite"/>
    </source>
</evidence>
<dbReference type="PIRSF" id="PIRSF000139">
    <property type="entry name" value="Glc_ox_4Fe-4S"/>
    <property type="match status" value="1"/>
</dbReference>
<dbReference type="InterPro" id="IPR009051">
    <property type="entry name" value="Helical_ferredxn"/>
</dbReference>
<evidence type="ECO:0000313" key="10">
    <source>
        <dbReference type="Proteomes" id="UP000509782"/>
    </source>
</evidence>
<keyword evidence="1 6" id="KW-0004">4Fe-4S</keyword>
<dbReference type="RefSeq" id="WP_174715902.1">
    <property type="nucleotide sequence ID" value="NZ_CP054569.1"/>
</dbReference>
<dbReference type="Proteomes" id="UP000509782">
    <property type="component" value="Chromosome"/>
</dbReference>
<dbReference type="InterPro" id="IPR004017">
    <property type="entry name" value="Cys_rich_dom"/>
</dbReference>
<organism evidence="9 10">
    <name type="scientific">Achromobacter denitrificans</name>
    <name type="common">Alcaligenes denitrificans</name>
    <dbReference type="NCBI Taxonomy" id="32002"/>
    <lineage>
        <taxon>Bacteria</taxon>
        <taxon>Pseudomonadati</taxon>
        <taxon>Pseudomonadota</taxon>
        <taxon>Betaproteobacteria</taxon>
        <taxon>Burkholderiales</taxon>
        <taxon>Alcaligenaceae</taxon>
        <taxon>Achromobacter</taxon>
    </lineage>
</organism>
<comment type="function">
    <text evidence="6">Component of a complex that catalyzes the oxidation of glycolate to glyoxylate.</text>
</comment>
<evidence type="ECO:0000313" key="9">
    <source>
        <dbReference type="EMBL" id="QKQ46216.1"/>
    </source>
</evidence>
<evidence type="ECO:0000256" key="6">
    <source>
        <dbReference type="PIRNR" id="PIRNR000139"/>
    </source>
</evidence>
<dbReference type="Pfam" id="PF13183">
    <property type="entry name" value="Fer4_8"/>
    <property type="match status" value="1"/>
</dbReference>
<dbReference type="Pfam" id="PF02754">
    <property type="entry name" value="CCG"/>
    <property type="match status" value="2"/>
</dbReference>
<evidence type="ECO:0000256" key="2">
    <source>
        <dbReference type="ARBA" id="ARBA00022723"/>
    </source>
</evidence>
<keyword evidence="5 6" id="KW-0411">Iron-sulfur</keyword>
<evidence type="ECO:0000256" key="4">
    <source>
        <dbReference type="ARBA" id="ARBA00023004"/>
    </source>
</evidence>
<reference evidence="9 10" key="1">
    <citation type="submission" date="2020-05" db="EMBL/GenBank/DDBJ databases">
        <title>FDA dAtabase for Regulatory Grade micrObial Sequences (FDA-ARGOS): Supporting development and validation of Infectious Disease Dx tests.</title>
        <authorList>
            <person name="Sproer C."/>
            <person name="Gronow S."/>
            <person name="Severitt S."/>
            <person name="Schroder I."/>
            <person name="Tallon L."/>
            <person name="Sadzewicz L."/>
            <person name="Zhao X."/>
            <person name="Vavikolanu K."/>
            <person name="Mehta A."/>
            <person name="Aluvathingal J."/>
            <person name="Nadendla S."/>
            <person name="Myers T."/>
            <person name="Yan Y."/>
            <person name="Sichtig H."/>
        </authorList>
    </citation>
    <scope>NUCLEOTIDE SEQUENCE [LARGE SCALE GENOMIC DNA]</scope>
    <source>
        <strain evidence="9 10">FDAARGOS_787</strain>
    </source>
</reference>
<proteinExistence type="predicted"/>
<dbReference type="GO" id="GO:0019154">
    <property type="term" value="F:glycolate dehydrogenase activity"/>
    <property type="evidence" value="ECO:0007669"/>
    <property type="project" value="UniProtKB-EC"/>
</dbReference>
<comment type="catalytic activity">
    <reaction evidence="6">
        <text>glycolate + A = glyoxylate + AH2</text>
        <dbReference type="Rhea" id="RHEA:21264"/>
        <dbReference type="ChEBI" id="CHEBI:13193"/>
        <dbReference type="ChEBI" id="CHEBI:17499"/>
        <dbReference type="ChEBI" id="CHEBI:29805"/>
        <dbReference type="ChEBI" id="CHEBI:36655"/>
        <dbReference type="EC" id="1.1.99.14"/>
    </reaction>
</comment>
<evidence type="ECO:0000256" key="1">
    <source>
        <dbReference type="ARBA" id="ARBA00022485"/>
    </source>
</evidence>
<comment type="cofactor">
    <cofactor evidence="6">
        <name>[4Fe-4S] cluster</name>
        <dbReference type="ChEBI" id="CHEBI:49883"/>
    </cofactor>
    <text evidence="6">Binds 2 [4Fe-4S] clusters.</text>
</comment>
<dbReference type="GO" id="GO:0051539">
    <property type="term" value="F:4 iron, 4 sulfur cluster binding"/>
    <property type="evidence" value="ECO:0007669"/>
    <property type="project" value="UniProtKB-UniRule"/>
</dbReference>
<feature type="region of interest" description="Disordered" evidence="7">
    <location>
        <begin position="415"/>
        <end position="455"/>
    </location>
</feature>
<dbReference type="EMBL" id="CP054569">
    <property type="protein sequence ID" value="QKQ46216.1"/>
    <property type="molecule type" value="Genomic_DNA"/>
</dbReference>
<keyword evidence="3" id="KW-0677">Repeat</keyword>
<sequence length="455" mass="47033">MSKTITIHRLDAARAAADSCVHFGFCTAVCPTYVLDGEELDSPRGRIALAREVLSGTAAPSPTAVRHLDRCLSCLSCETTCAAGVSYRDVIDGAREAIEQSGVRPLPQRLLRSALARVLTTPALLRPALAAGRLLRGAAGRLGGPLGALASLSAAPGLAALARRGEPDPEPPADATRRVALLDGCAQSVLGAEINASALRLLARGGVAVVPVPGVQCCGALELHMGRREAAVKHMAQAVRSWSAALEAGHIDAIVSTTSGCGSVIKRYEELLSDRPDLSAHVKRVVDAVTDITQIAAGLPLSASGAAQGLAVSYHDACSLKHGLKLERPPRRALGKLGLDVRDIAESHLCCGSAGTYNILEPAIANRLGQRKAAHASAGQPDVIAAGNMGCLVQMSRFTPVPVAHTVQLLDWATGGPPPRGLEHFRPAPPRAAADDQPPAAPPVPTTAGSGDLLW</sequence>
<dbReference type="PANTHER" id="PTHR32479">
    <property type="entry name" value="GLYCOLATE OXIDASE IRON-SULFUR SUBUNIT"/>
    <property type="match status" value="1"/>
</dbReference>
<dbReference type="InterPro" id="IPR012257">
    <property type="entry name" value="Glc_ox_4Fe-4S"/>
</dbReference>
<dbReference type="GO" id="GO:0046872">
    <property type="term" value="F:metal ion binding"/>
    <property type="evidence" value="ECO:0007669"/>
    <property type="project" value="UniProtKB-UniRule"/>
</dbReference>
<keyword evidence="9" id="KW-0560">Oxidoreductase</keyword>
<accession>A0A6N0JHI9</accession>
<dbReference type="InterPro" id="IPR017896">
    <property type="entry name" value="4Fe4S_Fe-S-bd"/>
</dbReference>
<evidence type="ECO:0000256" key="5">
    <source>
        <dbReference type="ARBA" id="ARBA00023014"/>
    </source>
</evidence>
<keyword evidence="2 6" id="KW-0479">Metal-binding</keyword>
<dbReference type="NCBIfam" id="NF008434">
    <property type="entry name" value="PRK11274.1"/>
    <property type="match status" value="1"/>
</dbReference>
<evidence type="ECO:0000256" key="3">
    <source>
        <dbReference type="ARBA" id="ARBA00022737"/>
    </source>
</evidence>
<dbReference type="PROSITE" id="PS51379">
    <property type="entry name" value="4FE4S_FER_2"/>
    <property type="match status" value="1"/>
</dbReference>
<dbReference type="AlphaFoldDB" id="A0A6N0JHI9"/>
<feature type="domain" description="4Fe-4S ferredoxin-type" evidence="8">
    <location>
        <begin position="11"/>
        <end position="40"/>
    </location>
</feature>
<dbReference type="EC" id="1.1.99.14" evidence="6"/>
<keyword evidence="6" id="KW-0249">Electron transport</keyword>